<organism evidence="3 4">
    <name type="scientific">Microlunatus kandeliicorticis</name>
    <dbReference type="NCBI Taxonomy" id="1759536"/>
    <lineage>
        <taxon>Bacteria</taxon>
        <taxon>Bacillati</taxon>
        <taxon>Actinomycetota</taxon>
        <taxon>Actinomycetes</taxon>
        <taxon>Propionibacteriales</taxon>
        <taxon>Propionibacteriaceae</taxon>
        <taxon>Microlunatus</taxon>
    </lineage>
</organism>
<accession>A0A7W3ISS1</accession>
<dbReference type="InterPro" id="IPR027372">
    <property type="entry name" value="Phytase-like_dom"/>
</dbReference>
<feature type="domain" description="Phytase-like" evidence="2">
    <location>
        <begin position="75"/>
        <end position="422"/>
    </location>
</feature>
<reference evidence="3 4" key="1">
    <citation type="submission" date="2020-07" db="EMBL/GenBank/DDBJ databases">
        <title>Sequencing the genomes of 1000 actinobacteria strains.</title>
        <authorList>
            <person name="Klenk H.-P."/>
        </authorList>
    </citation>
    <scope>NUCLEOTIDE SEQUENCE [LARGE SCALE GENOMIC DNA]</scope>
    <source>
        <strain evidence="3 4">DSM 100723</strain>
    </source>
</reference>
<dbReference type="EMBL" id="JACGWT010000003">
    <property type="protein sequence ID" value="MBA8794567.1"/>
    <property type="molecule type" value="Genomic_DNA"/>
</dbReference>
<proteinExistence type="predicted"/>
<gene>
    <name evidence="3" type="ORF">FHX74_002186</name>
</gene>
<dbReference type="PANTHER" id="PTHR37957:SF1">
    <property type="entry name" value="PHYTASE-LIKE DOMAIN-CONTAINING PROTEIN"/>
    <property type="match status" value="1"/>
</dbReference>
<comment type="caution">
    <text evidence="3">The sequence shown here is derived from an EMBL/GenBank/DDBJ whole genome shotgun (WGS) entry which is preliminary data.</text>
</comment>
<keyword evidence="4" id="KW-1185">Reference proteome</keyword>
<dbReference type="PANTHER" id="PTHR37957">
    <property type="entry name" value="BLR7070 PROTEIN"/>
    <property type="match status" value="1"/>
</dbReference>
<evidence type="ECO:0000313" key="4">
    <source>
        <dbReference type="Proteomes" id="UP000523079"/>
    </source>
</evidence>
<dbReference type="SUPFAM" id="SSF75011">
    <property type="entry name" value="3-carboxy-cis,cis-mucoante lactonizing enzyme"/>
    <property type="match status" value="1"/>
</dbReference>
<name>A0A7W3ISS1_9ACTN</name>
<keyword evidence="1" id="KW-0732">Signal</keyword>
<protein>
    <recommendedName>
        <fullName evidence="2">Phytase-like domain-containing protein</fullName>
    </recommendedName>
</protein>
<dbReference type="AlphaFoldDB" id="A0A7W3ISS1"/>
<evidence type="ECO:0000259" key="2">
    <source>
        <dbReference type="Pfam" id="PF13449"/>
    </source>
</evidence>
<dbReference type="Proteomes" id="UP000523079">
    <property type="component" value="Unassembled WGS sequence"/>
</dbReference>
<sequence length="457" mass="48010">MTDSSKRRIAAGALALGLAASLATTTAPAAPATPARMTSMAQRPPGTVSLRVFTEQVPRLATFGGVAVDGDGFGSAVAPVPGHRDEVYGLTDRGPNVDGPDGSKIEPLPDFTPAIGRFRLRDGRAELLQRIPLRAADGTPYNGRVNSQASTGETITDLDGHVLTPSPYGYDSEGLVALRDGTFWVSDEYGPFITHLDRRGRAIARLSPYDGSLPAELARRTPNRGMEGLTITPDGRTLVGIMQSALTQPDAGKPKKVAVTRIVTVDLRSHRTHEYAFVLDDPSANDTAVSEITALSATRFLVDERDGAFGPGAYKKLWEVDLRGATDIGPRSTVGHYDATNGGLLVDGRTVEAIAGTGDVATTTAALRAAGITPVSQKLRLDLGALTDAVDPDGGFFDHDKIEGVAVLDHGRTLIVSNDSDFGLGGSTGTTAPFGLVPKTTPQGGVDRGQFLEIRFS</sequence>
<dbReference type="PROSITE" id="PS51318">
    <property type="entry name" value="TAT"/>
    <property type="match status" value="1"/>
</dbReference>
<evidence type="ECO:0000256" key="1">
    <source>
        <dbReference type="SAM" id="SignalP"/>
    </source>
</evidence>
<dbReference type="Pfam" id="PF13449">
    <property type="entry name" value="Phytase-like"/>
    <property type="match status" value="1"/>
</dbReference>
<dbReference type="InterPro" id="IPR006311">
    <property type="entry name" value="TAT_signal"/>
</dbReference>
<dbReference type="RefSeq" id="WP_220483757.1">
    <property type="nucleotide sequence ID" value="NZ_JACGWT010000003.1"/>
</dbReference>
<evidence type="ECO:0000313" key="3">
    <source>
        <dbReference type="EMBL" id="MBA8794567.1"/>
    </source>
</evidence>
<feature type="signal peptide" evidence="1">
    <location>
        <begin position="1"/>
        <end position="29"/>
    </location>
</feature>
<feature type="chain" id="PRO_5030768384" description="Phytase-like domain-containing protein" evidence="1">
    <location>
        <begin position="30"/>
        <end position="457"/>
    </location>
</feature>